<dbReference type="Proteomes" id="UP000239340">
    <property type="component" value="Plasmid pSfreNXT3c"/>
</dbReference>
<dbReference type="AlphaFoldDB" id="A0A2L0HHE8"/>
<keyword evidence="1" id="KW-0614">Plasmid</keyword>
<dbReference type="EMBL" id="CP024310">
    <property type="protein sequence ID" value="AUX80449.1"/>
    <property type="molecule type" value="Genomic_DNA"/>
</dbReference>
<dbReference type="Gene3D" id="1.10.150.400">
    <property type="match status" value="1"/>
</dbReference>
<gene>
    <name evidence="1" type="ORF">NXT3_PC01297</name>
</gene>
<dbReference type="SUPFAM" id="SSF56784">
    <property type="entry name" value="HAD-like"/>
    <property type="match status" value="1"/>
</dbReference>
<dbReference type="Gene3D" id="3.40.50.1000">
    <property type="entry name" value="HAD superfamily/HAD-like"/>
    <property type="match status" value="1"/>
</dbReference>
<dbReference type="GO" id="GO:0016787">
    <property type="term" value="F:hydrolase activity"/>
    <property type="evidence" value="ECO:0007669"/>
    <property type="project" value="UniProtKB-KW"/>
</dbReference>
<dbReference type="InterPro" id="IPR023214">
    <property type="entry name" value="HAD_sf"/>
</dbReference>
<name>A0A2L0HHE8_RHIFR</name>
<keyword evidence="1" id="KW-0378">Hydrolase</keyword>
<evidence type="ECO:0000313" key="1">
    <source>
        <dbReference type="EMBL" id="AUX80449.1"/>
    </source>
</evidence>
<proteinExistence type="predicted"/>
<accession>A0A2L0HHE8</accession>
<organism evidence="1 2">
    <name type="scientific">Rhizobium fredii</name>
    <name type="common">Sinorhizobium fredii</name>
    <dbReference type="NCBI Taxonomy" id="380"/>
    <lineage>
        <taxon>Bacteria</taxon>
        <taxon>Pseudomonadati</taxon>
        <taxon>Pseudomonadota</taxon>
        <taxon>Alphaproteobacteria</taxon>
        <taxon>Hyphomicrobiales</taxon>
        <taxon>Rhizobiaceae</taxon>
        <taxon>Sinorhizobium/Ensifer group</taxon>
        <taxon>Sinorhizobium</taxon>
    </lineage>
</organism>
<reference evidence="1 2" key="1">
    <citation type="submission" date="2017-10" db="EMBL/GenBank/DDBJ databases">
        <title>Analysis of the genome sequences of Rhizobium populations associated to common bean (phaseolus vulgaris).</title>
        <authorList>
            <person name="Bustos P."/>
            <person name="Santamaria R.I."/>
            <person name="Miranda-Sanchez F."/>
            <person name="Perez-Carrascal O."/>
            <person name="Juarez S."/>
            <person name="Lozano L."/>
            <person name="Martinez-Flores I."/>
            <person name="Vinuesa P."/>
            <person name="Martinez-Romero E."/>
            <person name="Cevallos M.A."/>
            <person name="Romero D."/>
            <person name="Davila G."/>
            <person name="Gonzalez V."/>
        </authorList>
    </citation>
    <scope>NUCLEOTIDE SEQUENCE [LARGE SCALE GENOMIC DNA]</scope>
    <source>
        <strain evidence="1 2">NXT3</strain>
        <plasmid evidence="2">Plasmid psfrenxt3c</plasmid>
    </source>
</reference>
<evidence type="ECO:0000313" key="2">
    <source>
        <dbReference type="Proteomes" id="UP000239340"/>
    </source>
</evidence>
<protein>
    <submittedName>
        <fullName evidence="1">HAD superfamily hydrolase protein</fullName>
    </submittedName>
</protein>
<dbReference type="InterPro" id="IPR036412">
    <property type="entry name" value="HAD-like_sf"/>
</dbReference>
<sequence>MFPKVAKLFSSSEVIDQFEFIKRLEDGQFKVVSFDVFDTLVARFISSPEDIFYLLEKRARDDLGVRLPIAAMRGDAIRKIRNFASQEEPTNKEVSSSEVYKYIELHYAVDRRLCEALHHLERQIELELSTPRPAGLKLFQAAVKSRAMVIITSDTYYDEEHLKLVLEKCGVVGYHRLFVSSAGQRTKSAGTIFPAIFAQLATHIPALRPHDICHIGDNETNDVANPKSAGWQVYHLPNPIDRLKHHPLYGRNGFDRLSKFPAPFRMIVAALAYKMFEEPEADLHEKSLFGGDAYNIGFMAAGVLNLGLAHWVAREVRMRKSLGPINIVHFLARDGFLPIRFFNEVSRLTSLDVKSNYLVASRRVLYPAQIDSATDIITAALKHPIKPHQPVEALYKTRMSWSSTAKVVLAEFNDRRLSTKERHKESYLSAVAAHGQEVVDEAEAAKQRLRQVYGPDIDRDDAIFFDLGYHGTTQKLFSKLFDRDYDFLYVLAEPSLLQVTEERGRFSSFLSVPTGSYVRKPVVTAVVEAMICASGPSAVGVSIENGKTKVEYETQPGWGAAGVLTLNEIHEGALDFLDWMLVGFGNNLRYFALEPALAYFFVNLLLRNGTAEDRQVFSSIVYDNSITGEIDSLASKRYWLSKQ</sequence>
<geneLocation type="plasmid" evidence="2">
    <name>psfrenxt3c</name>
</geneLocation>